<feature type="transmembrane region" description="Helical" evidence="2">
    <location>
        <begin position="283"/>
        <end position="303"/>
    </location>
</feature>
<accession>A0A090F4W9</accession>
<feature type="transmembrane region" description="Helical" evidence="2">
    <location>
        <begin position="130"/>
        <end position="146"/>
    </location>
</feature>
<evidence type="ECO:0000256" key="1">
    <source>
        <dbReference type="SAM" id="MobiDB-lite"/>
    </source>
</evidence>
<feature type="transmembrane region" description="Helical" evidence="2">
    <location>
        <begin position="105"/>
        <end position="123"/>
    </location>
</feature>
<evidence type="ECO:0008006" key="5">
    <source>
        <dbReference type="Google" id="ProtNLM"/>
    </source>
</evidence>
<feature type="transmembrane region" description="Helical" evidence="2">
    <location>
        <begin position="257"/>
        <end position="277"/>
    </location>
</feature>
<feature type="transmembrane region" description="Helical" evidence="2">
    <location>
        <begin position="228"/>
        <end position="250"/>
    </location>
</feature>
<proteinExistence type="predicted"/>
<keyword evidence="2" id="KW-0472">Membrane</keyword>
<feature type="transmembrane region" description="Helical" evidence="2">
    <location>
        <begin position="181"/>
        <end position="208"/>
    </location>
</feature>
<feature type="region of interest" description="Disordered" evidence="1">
    <location>
        <begin position="1"/>
        <end position="22"/>
    </location>
</feature>
<organism evidence="3 4">
    <name type="scientific">Mesorhizobium plurifarium</name>
    <dbReference type="NCBI Taxonomy" id="69974"/>
    <lineage>
        <taxon>Bacteria</taxon>
        <taxon>Pseudomonadati</taxon>
        <taxon>Pseudomonadota</taxon>
        <taxon>Alphaproteobacteria</taxon>
        <taxon>Hyphomicrobiales</taxon>
        <taxon>Phyllobacteriaceae</taxon>
        <taxon>Mesorhizobium</taxon>
    </lineage>
</organism>
<keyword evidence="2" id="KW-1133">Transmembrane helix</keyword>
<reference evidence="3 4" key="1">
    <citation type="submission" date="2014-08" db="EMBL/GenBank/DDBJ databases">
        <authorList>
            <person name="Moulin Lionel"/>
        </authorList>
    </citation>
    <scope>NUCLEOTIDE SEQUENCE [LARGE SCALE GENOMIC DNA]</scope>
</reference>
<feature type="transmembrane region" description="Helical" evidence="2">
    <location>
        <begin position="152"/>
        <end position="169"/>
    </location>
</feature>
<dbReference type="EMBL" id="CCNB01000017">
    <property type="protein sequence ID" value="CDX38902.1"/>
    <property type="molecule type" value="Genomic_DNA"/>
</dbReference>
<evidence type="ECO:0000256" key="2">
    <source>
        <dbReference type="SAM" id="Phobius"/>
    </source>
</evidence>
<keyword evidence="2" id="KW-0812">Transmembrane</keyword>
<protein>
    <recommendedName>
        <fullName evidence="5">Glycosyltransferase RgtA/B/C/D-like domain-containing protein</fullName>
    </recommendedName>
</protein>
<feature type="transmembrane region" description="Helical" evidence="2">
    <location>
        <begin position="332"/>
        <end position="351"/>
    </location>
</feature>
<feature type="transmembrane region" description="Helical" evidence="2">
    <location>
        <begin position="310"/>
        <end position="326"/>
    </location>
</feature>
<name>A0A090F4W9_MESPL</name>
<dbReference type="Proteomes" id="UP000046373">
    <property type="component" value="Unassembled WGS sequence"/>
</dbReference>
<feature type="transmembrane region" description="Helical" evidence="2">
    <location>
        <begin position="34"/>
        <end position="52"/>
    </location>
</feature>
<gene>
    <name evidence="3" type="ORF">MPLDJ20_240044</name>
</gene>
<feature type="transmembrane region" description="Helical" evidence="2">
    <location>
        <begin position="363"/>
        <end position="384"/>
    </location>
</feature>
<evidence type="ECO:0000313" key="4">
    <source>
        <dbReference type="Proteomes" id="UP000046373"/>
    </source>
</evidence>
<evidence type="ECO:0000313" key="3">
    <source>
        <dbReference type="EMBL" id="CDX38902.1"/>
    </source>
</evidence>
<sequence>MLISGQAAASGEAQTNRKSGASEPVAAVQQRTGAVLLAVAVIGVAGLVLRVLGARGDLWMDEIWSLVLLEPLTSIDQIFWRINHDNNHFLNSIYLYLIGPDASTLLQRGLSIALGVGAIVAAGATARGRWAAVATSLLFAVSYPMVHYGSEARGYAGLVLFTLLAVLLLERRLDKRGSGIAFGVIVLLGFLSHLIMVETVAVLVAWTAWLIWRRTGNFERVNVELGQIFAPAFLAVLPLAACMLIGRLLFGFRIGGALPFSLQAFAQGYGGMIRYLFGVPDWVGDWVCIVAVCGAVCVCAAIWRDRRASLYLIGIVGLPIVMAMARQPNAEFQRYFLVPATLMLLWAGELLGRGFAAGGKYRVLAAAAMVAILAGTTTLLLPFYEYGRGSYATMVDKMTRDGAADYATNQEFRTVMIVDYFAKRLGRQASFVAKDKICDERPSWLILEGAIDRQPQHVDAVPDCMSAYERVDASTSWGLSGLGWTLYQRRD</sequence>
<dbReference type="AlphaFoldDB" id="A0A090F4W9"/>